<dbReference type="InterPro" id="IPR013518">
    <property type="entry name" value="K_chnl_inward-rec_Kir_cyto"/>
</dbReference>
<dbReference type="Gene3D" id="2.60.40.1400">
    <property type="entry name" value="G protein-activated inward rectifier potassium channel 1"/>
    <property type="match status" value="1"/>
</dbReference>
<evidence type="ECO:0000256" key="4">
    <source>
        <dbReference type="ARBA" id="ARBA00022692"/>
    </source>
</evidence>
<dbReference type="Pfam" id="PF17655">
    <property type="entry name" value="IRK_C"/>
    <property type="match status" value="1"/>
</dbReference>
<keyword evidence="9 13" id="KW-0472">Membrane</keyword>
<feature type="compositionally biased region" description="Basic and acidic residues" evidence="12">
    <location>
        <begin position="436"/>
        <end position="475"/>
    </location>
</feature>
<dbReference type="GO" id="GO:0005242">
    <property type="term" value="F:inward rectifier potassium channel activity"/>
    <property type="evidence" value="ECO:0007669"/>
    <property type="project" value="InterPro"/>
</dbReference>
<dbReference type="Proteomes" id="UP001458880">
    <property type="component" value="Unassembled WGS sequence"/>
</dbReference>
<dbReference type="InterPro" id="IPR040445">
    <property type="entry name" value="Kir_TM"/>
</dbReference>
<feature type="domain" description="Potassium channel inwardly rectifying transmembrane" evidence="14">
    <location>
        <begin position="89"/>
        <end position="226"/>
    </location>
</feature>
<dbReference type="InterPro" id="IPR014756">
    <property type="entry name" value="Ig_E-set"/>
</dbReference>
<dbReference type="Gene3D" id="1.10.287.70">
    <property type="match status" value="1"/>
</dbReference>
<evidence type="ECO:0000256" key="11">
    <source>
        <dbReference type="RuleBase" id="RU003822"/>
    </source>
</evidence>
<reference evidence="16 17" key="1">
    <citation type="journal article" date="2024" name="BMC Genomics">
        <title>De novo assembly and annotation of Popillia japonica's genome with initial clues to its potential as an invasive pest.</title>
        <authorList>
            <person name="Cucini C."/>
            <person name="Boschi S."/>
            <person name="Funari R."/>
            <person name="Cardaioli E."/>
            <person name="Iannotti N."/>
            <person name="Marturano G."/>
            <person name="Paoli F."/>
            <person name="Bruttini M."/>
            <person name="Carapelli A."/>
            <person name="Frati F."/>
            <person name="Nardi F."/>
        </authorList>
    </citation>
    <scope>NUCLEOTIDE SEQUENCE [LARGE SCALE GENOMIC DNA]</scope>
    <source>
        <strain evidence="16">DMR45628</strain>
    </source>
</reference>
<evidence type="ECO:0000256" key="13">
    <source>
        <dbReference type="SAM" id="Phobius"/>
    </source>
</evidence>
<evidence type="ECO:0000256" key="2">
    <source>
        <dbReference type="ARBA" id="ARBA00022448"/>
    </source>
</evidence>
<dbReference type="EMBL" id="JASPKY010000057">
    <property type="protein sequence ID" value="KAK9744453.1"/>
    <property type="molecule type" value="Genomic_DNA"/>
</dbReference>
<organism evidence="16 17">
    <name type="scientific">Popillia japonica</name>
    <name type="common">Japanese beetle</name>
    <dbReference type="NCBI Taxonomy" id="7064"/>
    <lineage>
        <taxon>Eukaryota</taxon>
        <taxon>Metazoa</taxon>
        <taxon>Ecdysozoa</taxon>
        <taxon>Arthropoda</taxon>
        <taxon>Hexapoda</taxon>
        <taxon>Insecta</taxon>
        <taxon>Pterygota</taxon>
        <taxon>Neoptera</taxon>
        <taxon>Endopterygota</taxon>
        <taxon>Coleoptera</taxon>
        <taxon>Polyphaga</taxon>
        <taxon>Scarabaeiformia</taxon>
        <taxon>Scarabaeidae</taxon>
        <taxon>Rutelinae</taxon>
        <taxon>Popillia</taxon>
    </lineage>
</organism>
<evidence type="ECO:0000256" key="6">
    <source>
        <dbReference type="ARBA" id="ARBA00022958"/>
    </source>
</evidence>
<keyword evidence="5 11" id="KW-0851">Voltage-gated channel</keyword>
<dbReference type="PRINTS" id="PR01320">
    <property type="entry name" value="KIRCHANNEL"/>
</dbReference>
<evidence type="ECO:0000259" key="15">
    <source>
        <dbReference type="Pfam" id="PF17655"/>
    </source>
</evidence>
<evidence type="ECO:0000256" key="8">
    <source>
        <dbReference type="ARBA" id="ARBA00023065"/>
    </source>
</evidence>
<evidence type="ECO:0000256" key="7">
    <source>
        <dbReference type="ARBA" id="ARBA00022989"/>
    </source>
</evidence>
<dbReference type="InterPro" id="IPR016449">
    <property type="entry name" value="K_chnl_inward-rec_Kir"/>
</dbReference>
<keyword evidence="3 11" id="KW-0633">Potassium transport</keyword>
<feature type="transmembrane region" description="Helical" evidence="13">
    <location>
        <begin position="198"/>
        <end position="222"/>
    </location>
</feature>
<evidence type="ECO:0000256" key="3">
    <source>
        <dbReference type="ARBA" id="ARBA00022538"/>
    </source>
</evidence>
<keyword evidence="8 11" id="KW-0406">Ion transport</keyword>
<dbReference type="GO" id="GO:0005886">
    <property type="term" value="C:plasma membrane"/>
    <property type="evidence" value="ECO:0007669"/>
    <property type="project" value="TreeGrafter"/>
</dbReference>
<dbReference type="GO" id="GO:0034702">
    <property type="term" value="C:monoatomic ion channel complex"/>
    <property type="evidence" value="ECO:0007669"/>
    <property type="project" value="UniProtKB-KW"/>
</dbReference>
<evidence type="ECO:0000256" key="10">
    <source>
        <dbReference type="ARBA" id="ARBA00023303"/>
    </source>
</evidence>
<evidence type="ECO:0000313" key="16">
    <source>
        <dbReference type="EMBL" id="KAK9744453.1"/>
    </source>
</evidence>
<comment type="caution">
    <text evidence="16">The sequence shown here is derived from an EMBL/GenBank/DDBJ whole genome shotgun (WGS) entry which is preliminary data.</text>
</comment>
<dbReference type="GO" id="GO:1990573">
    <property type="term" value="P:potassium ion import across plasma membrane"/>
    <property type="evidence" value="ECO:0007669"/>
    <property type="project" value="TreeGrafter"/>
</dbReference>
<dbReference type="SUPFAM" id="SSF81324">
    <property type="entry name" value="Voltage-gated potassium channels"/>
    <property type="match status" value="1"/>
</dbReference>
<comment type="similarity">
    <text evidence="11">Belongs to the inward rectifier-type potassium channel (TC 1.A.2.1) family.</text>
</comment>
<feature type="domain" description="Inward rectifier potassium channel C-terminal" evidence="15">
    <location>
        <begin position="234"/>
        <end position="394"/>
    </location>
</feature>
<gene>
    <name evidence="16" type="ORF">QE152_g7708</name>
</gene>
<dbReference type="SUPFAM" id="SSF81296">
    <property type="entry name" value="E set domains"/>
    <property type="match status" value="1"/>
</dbReference>
<feature type="region of interest" description="Disordered" evidence="12">
    <location>
        <begin position="30"/>
        <end position="49"/>
    </location>
</feature>
<dbReference type="PANTHER" id="PTHR11767:SF113">
    <property type="entry name" value="INWARDLY RECTIFYING POTASSIUM CHANNEL 2, ISOFORM D"/>
    <property type="match status" value="1"/>
</dbReference>
<keyword evidence="7 13" id="KW-1133">Transmembrane helix</keyword>
<evidence type="ECO:0000259" key="14">
    <source>
        <dbReference type="Pfam" id="PF01007"/>
    </source>
</evidence>
<dbReference type="InterPro" id="IPR041647">
    <property type="entry name" value="IRK_C"/>
</dbReference>
<keyword evidence="6 11" id="KW-0630">Potassium</keyword>
<evidence type="ECO:0000256" key="12">
    <source>
        <dbReference type="SAM" id="MobiDB-lite"/>
    </source>
</evidence>
<evidence type="ECO:0000256" key="1">
    <source>
        <dbReference type="ARBA" id="ARBA00004141"/>
    </source>
</evidence>
<dbReference type="Pfam" id="PF01007">
    <property type="entry name" value="IRK"/>
    <property type="match status" value="1"/>
</dbReference>
<dbReference type="AlphaFoldDB" id="A0AAW1ME01"/>
<comment type="subcellular location">
    <subcellularLocation>
        <location evidence="1 11">Membrane</location>
        <topology evidence="1 11">Multi-pass membrane protein</topology>
    </subcellularLocation>
</comment>
<keyword evidence="4 11" id="KW-0812">Transmembrane</keyword>
<accession>A0AAW1ME01</accession>
<dbReference type="PANTHER" id="PTHR11767">
    <property type="entry name" value="INWARD RECTIFIER POTASSIUM CHANNEL"/>
    <property type="match status" value="1"/>
</dbReference>
<sequence length="647" mass="74098">MRAYFTSSYVDYDTVYLSTVILIYNGSDYRDSPTRESDEENDSLDSRTSTEGFQEFINKIRLYNRHGPHTINLPTVPDNTIVKEPRRLIRKSGKYNVSRHEETEIWDKYLRDFCNTLVHSRWRWTVIAASSSFVLTWLLFAVIWMLIGNANGDAELTNDKLKCFIGVQSFAGYFMLSLETQVSIGYGSRSLNDHCPEVVFLLCLQIILGVAICGLTVNIVYIKMTKSQNKYSKLFSKHAVICRRDGELSLICRVRDEDSRHAIGTSITAYILRKDKATSEPYLENIPLEPYGFLIWPLEIVHKITPTSPLWDVSSYNLLSDKFEVIVTLQGTSPTTALCSRTRTSYTSSEILWGHKFKNCIKYVKNEGSYAVNHKYFNVTEEYSTHLCSAKRFVEVYSSLSPTPVSRNYRFKLNIMYNTNQRRGTLMSIETMEGGSKTDEQSSKSSKDDSNSIGKDKAKETVIEEIRNRSPRERPSTLSLPPSYTNATSHSCNIDMSNAEIIAERYPNYSKKDWEDLDYLANHLWMKEAASLPLINNDNQDKYLTARKFGSDLQHLKVHHPIKHSNGSRSIINSHRGFDGEDFIFENNISADESNMSLFSTDYTRSDINMTTDHELDIMLKTVEDYLEQNSSGSRSITSSPFPKTSR</sequence>
<evidence type="ECO:0000256" key="5">
    <source>
        <dbReference type="ARBA" id="ARBA00022882"/>
    </source>
</evidence>
<feature type="transmembrane region" description="Helical" evidence="13">
    <location>
        <begin position="126"/>
        <end position="147"/>
    </location>
</feature>
<keyword evidence="17" id="KW-1185">Reference proteome</keyword>
<dbReference type="GO" id="GO:0034765">
    <property type="term" value="P:regulation of monoatomic ion transmembrane transport"/>
    <property type="evidence" value="ECO:0007669"/>
    <property type="project" value="TreeGrafter"/>
</dbReference>
<protein>
    <submittedName>
        <fullName evidence="16">Inward rectifier potassium channel C-terminal domain</fullName>
    </submittedName>
</protein>
<feature type="region of interest" description="Disordered" evidence="12">
    <location>
        <begin position="432"/>
        <end position="486"/>
    </location>
</feature>
<name>A0AAW1ME01_POPJA</name>
<evidence type="ECO:0000313" key="17">
    <source>
        <dbReference type="Proteomes" id="UP001458880"/>
    </source>
</evidence>
<evidence type="ECO:0000256" key="9">
    <source>
        <dbReference type="ARBA" id="ARBA00023136"/>
    </source>
</evidence>
<feature type="compositionally biased region" description="Polar residues" evidence="12">
    <location>
        <begin position="476"/>
        <end position="486"/>
    </location>
</feature>
<keyword evidence="2 11" id="KW-0813">Transport</keyword>
<keyword evidence="10 11" id="KW-0407">Ion channel</keyword>
<proteinExistence type="inferred from homology"/>